<comment type="similarity">
    <text evidence="2">Belongs to the encapsulin family. Family 1 subfamily.</text>
</comment>
<dbReference type="InterPro" id="IPR051429">
    <property type="entry name" value="Encapsulin_nc"/>
</dbReference>
<reference evidence="5 6" key="1">
    <citation type="submission" date="2016-10" db="EMBL/GenBank/DDBJ databases">
        <authorList>
            <person name="de Groot N.N."/>
        </authorList>
    </citation>
    <scope>NUCLEOTIDE SEQUENCE [LARGE SCALE GENOMIC DNA]</scope>
    <source>
        <strain evidence="5 6">DSM 22024</strain>
    </source>
</reference>
<dbReference type="EMBL" id="LT629732">
    <property type="protein sequence ID" value="SDR90314.1"/>
    <property type="molecule type" value="Genomic_DNA"/>
</dbReference>
<dbReference type="Gene3D" id="3.30.2400.30">
    <property type="match status" value="1"/>
</dbReference>
<protein>
    <recommendedName>
        <fullName evidence="4">Type 1 encapsulin shell protein</fullName>
    </recommendedName>
</protein>
<keyword evidence="6" id="KW-1185">Reference proteome</keyword>
<accession>A0A1H1MU78</accession>
<dbReference type="InterPro" id="IPR007544">
    <property type="entry name" value="ENCAP"/>
</dbReference>
<dbReference type="AlphaFoldDB" id="A0A1H1MU78"/>
<gene>
    <name evidence="5" type="ORF">SAMN04489717_0967</name>
</gene>
<dbReference type="PANTHER" id="PTHR37165:SF1">
    <property type="entry name" value="TYPE 1 ENCAPSULIN SHELL PROTEIN"/>
    <property type="match status" value="1"/>
</dbReference>
<dbReference type="Pfam" id="PF04454">
    <property type="entry name" value="Linocin_M18"/>
    <property type="match status" value="1"/>
</dbReference>
<evidence type="ECO:0000256" key="4">
    <source>
        <dbReference type="ARBA" id="ARBA00050023"/>
    </source>
</evidence>
<dbReference type="Proteomes" id="UP000198983">
    <property type="component" value="Chromosome I"/>
</dbReference>
<dbReference type="PIRSF" id="PIRSF019254">
    <property type="entry name" value="CFP29"/>
    <property type="match status" value="1"/>
</dbReference>
<organism evidence="5 6">
    <name type="scientific">Actinopolymorpha singaporensis</name>
    <dbReference type="NCBI Taxonomy" id="117157"/>
    <lineage>
        <taxon>Bacteria</taxon>
        <taxon>Bacillati</taxon>
        <taxon>Actinomycetota</taxon>
        <taxon>Actinomycetes</taxon>
        <taxon>Propionibacteriales</taxon>
        <taxon>Actinopolymorphaceae</taxon>
        <taxon>Actinopolymorpha</taxon>
    </lineage>
</organism>
<evidence type="ECO:0000313" key="5">
    <source>
        <dbReference type="EMBL" id="SDR90314.1"/>
    </source>
</evidence>
<dbReference type="PANTHER" id="PTHR37165">
    <property type="entry name" value="PEPTIDASE U56 FAMILY"/>
    <property type="match status" value="1"/>
</dbReference>
<dbReference type="OrthoDB" id="2922at2"/>
<evidence type="ECO:0000256" key="2">
    <source>
        <dbReference type="ARBA" id="ARBA00033743"/>
    </source>
</evidence>
<keyword evidence="3" id="KW-1284">Encapsulin nanocompartment</keyword>
<dbReference type="RefSeq" id="WP_092650909.1">
    <property type="nucleotide sequence ID" value="NZ_LT629732.1"/>
</dbReference>
<evidence type="ECO:0000256" key="3">
    <source>
        <dbReference type="ARBA" id="ARBA00033787"/>
    </source>
</evidence>
<dbReference type="Gene3D" id="3.30.2320.10">
    <property type="entry name" value="hypothetical protein PF0899 domain"/>
    <property type="match status" value="1"/>
</dbReference>
<dbReference type="NCBIfam" id="NF041155">
    <property type="entry name" value="encap_f1"/>
    <property type="match status" value="1"/>
</dbReference>
<comment type="subcellular location">
    <subcellularLocation>
        <location evidence="1">Encapsulin nanocompartment</location>
    </subcellularLocation>
</comment>
<evidence type="ECO:0000256" key="1">
    <source>
        <dbReference type="ARBA" id="ARBA00033738"/>
    </source>
</evidence>
<dbReference type="STRING" id="117157.SAMN04489717_0967"/>
<sequence length="271" mass="28240">MKNLHRELAPISDAAWAAIEAEARRTFIRNVAGRRVVDVVGPTGPALAAVGTGHVRAVDAPGGGLPAGVVVHRRLAQPAIELRVPFTVSRQAVDDVERGAKDSDWQPVKDAAQQIAYAEDRAIVAGLDAAGIVGIAPLSSNPAQMLPADVPETPDAVARAISALRLAGVAGPYSLLLSAEAYTSVAETTDHGYPILDHLARLLGDGQIVWAPALEGGLLVSTRGGDFELHLGQEVSIGYLSHDADTVQLYLEESFAFLALTAEASVPLTSG</sequence>
<evidence type="ECO:0000313" key="6">
    <source>
        <dbReference type="Proteomes" id="UP000198983"/>
    </source>
</evidence>
<dbReference type="GO" id="GO:0140737">
    <property type="term" value="C:encapsulin nanocompartment"/>
    <property type="evidence" value="ECO:0007669"/>
    <property type="project" value="UniProtKB-SubCell"/>
</dbReference>
<name>A0A1H1MU78_9ACTN</name>
<proteinExistence type="inferred from homology"/>